<keyword evidence="4" id="KW-1185">Reference proteome</keyword>
<evidence type="ECO:0000313" key="3">
    <source>
        <dbReference type="EMBL" id="GCD99546.1"/>
    </source>
</evidence>
<dbReference type="OrthoDB" id="3711227at2"/>
<organism evidence="3 4">
    <name type="scientific">Embleya hyalina</name>
    <dbReference type="NCBI Taxonomy" id="516124"/>
    <lineage>
        <taxon>Bacteria</taxon>
        <taxon>Bacillati</taxon>
        <taxon>Actinomycetota</taxon>
        <taxon>Actinomycetes</taxon>
        <taxon>Kitasatosporales</taxon>
        <taxon>Streptomycetaceae</taxon>
        <taxon>Embleya</taxon>
    </lineage>
</organism>
<dbReference type="Pfam" id="PF03780">
    <property type="entry name" value="Asp23"/>
    <property type="match status" value="1"/>
</dbReference>
<evidence type="ECO:0000313" key="4">
    <source>
        <dbReference type="Proteomes" id="UP000286931"/>
    </source>
</evidence>
<sequence>MDVTDETGDAPDALRLPSAAELLAGTRGTPPGRGSGSTPDSGSGSGFGEPTDIDPDEELLPCGREPESVLEHAAADALDEHERSCPECQAVLRDHSVLDQVTREWAELPVPVPDDLGTRVMRLVRAELHTGRLLPLGEPDEQLTLTETAAARTLRAAADAEPGVQARSCRIRPFENRAGAAVPGPVTVRLSVGVPYGEPIHALADRLRERVRRAATERLGLEVAKVDVDVVGLEPAADAREGNR</sequence>
<evidence type="ECO:0000256" key="2">
    <source>
        <dbReference type="SAM" id="MobiDB-lite"/>
    </source>
</evidence>
<dbReference type="EMBL" id="BIFH01000033">
    <property type="protein sequence ID" value="GCD99546.1"/>
    <property type="molecule type" value="Genomic_DNA"/>
</dbReference>
<proteinExistence type="inferred from homology"/>
<name>A0A401YY31_9ACTN</name>
<evidence type="ECO:0000256" key="1">
    <source>
        <dbReference type="ARBA" id="ARBA00005721"/>
    </source>
</evidence>
<dbReference type="InterPro" id="IPR005531">
    <property type="entry name" value="Asp23"/>
</dbReference>
<gene>
    <name evidence="3" type="ORF">EHYA_07268</name>
</gene>
<dbReference type="Proteomes" id="UP000286931">
    <property type="component" value="Unassembled WGS sequence"/>
</dbReference>
<evidence type="ECO:0008006" key="5">
    <source>
        <dbReference type="Google" id="ProtNLM"/>
    </source>
</evidence>
<accession>A0A401YY31</accession>
<dbReference type="AlphaFoldDB" id="A0A401YY31"/>
<feature type="compositionally biased region" description="Low complexity" evidence="2">
    <location>
        <begin position="25"/>
        <end position="42"/>
    </location>
</feature>
<protein>
    <recommendedName>
        <fullName evidence="5">Asp23/Gls24 family envelope stress response protein</fullName>
    </recommendedName>
</protein>
<comment type="caution">
    <text evidence="3">The sequence shown here is derived from an EMBL/GenBank/DDBJ whole genome shotgun (WGS) entry which is preliminary data.</text>
</comment>
<dbReference type="RefSeq" id="WP_126641333.1">
    <property type="nucleotide sequence ID" value="NZ_BIFH01000033.1"/>
</dbReference>
<reference evidence="3 4" key="1">
    <citation type="submission" date="2018-12" db="EMBL/GenBank/DDBJ databases">
        <title>Draft genome sequence of Embleya hyalina NBRC 13850T.</title>
        <authorList>
            <person name="Komaki H."/>
            <person name="Hosoyama A."/>
            <person name="Kimura A."/>
            <person name="Ichikawa N."/>
            <person name="Tamura T."/>
        </authorList>
    </citation>
    <scope>NUCLEOTIDE SEQUENCE [LARGE SCALE GENOMIC DNA]</scope>
    <source>
        <strain evidence="3 4">NBRC 13850</strain>
    </source>
</reference>
<feature type="region of interest" description="Disordered" evidence="2">
    <location>
        <begin position="1"/>
        <end position="62"/>
    </location>
</feature>
<comment type="similarity">
    <text evidence="1">Belongs to the asp23 family.</text>
</comment>